<protein>
    <submittedName>
        <fullName evidence="1">Uncharacterized protein</fullName>
    </submittedName>
</protein>
<dbReference type="RefSeq" id="XP_009521379.1">
    <property type="nucleotide sequence ID" value="XM_009523084.1"/>
</dbReference>
<dbReference type="SMR" id="G4YWH7"/>
<dbReference type="GO" id="GO:0042791">
    <property type="term" value="P:5S class rRNA transcription by RNA polymerase III"/>
    <property type="evidence" value="ECO:0007669"/>
    <property type="project" value="TreeGrafter"/>
</dbReference>
<dbReference type="EMBL" id="JH159152">
    <property type="protein sequence ID" value="EGZ26091.1"/>
    <property type="molecule type" value="Genomic_DNA"/>
</dbReference>
<dbReference type="PANTHER" id="PTHR15180:SF1">
    <property type="entry name" value="GENERAL TRANSCRIPTION FACTOR 3C POLYPEPTIDE 1"/>
    <property type="match status" value="1"/>
</dbReference>
<dbReference type="InParanoid" id="G4YWH7"/>
<dbReference type="GO" id="GO:0003677">
    <property type="term" value="F:DNA binding"/>
    <property type="evidence" value="ECO:0007669"/>
    <property type="project" value="InterPro"/>
</dbReference>
<dbReference type="GeneID" id="20655667"/>
<sequence>MIRQGKVLEVNGYDHCRFILREFADLYTLHPYRITSDSTAEKVHFRFDKGNTVVARPWLHLDGSVNTKMVLKLKRKVVNIVMCCPGIQDTAVHKKMRKVFSLQDMRSMLEELMADRIIYARVDIAILSPGELRYVDFSRDRLHYFPAVNCMELLGAEACDADLG</sequence>
<dbReference type="STRING" id="1094619.G4YWH7"/>
<dbReference type="Proteomes" id="UP000002640">
    <property type="component" value="Unassembled WGS sequence"/>
</dbReference>
<evidence type="ECO:0000313" key="1">
    <source>
        <dbReference type="EMBL" id="EGZ26091.1"/>
    </source>
</evidence>
<dbReference type="KEGG" id="psoj:PHYSODRAFT_483806"/>
<dbReference type="OMA" id="INCMELL"/>
<organism evidence="1 2">
    <name type="scientific">Phytophthora sojae (strain P6497)</name>
    <name type="common">Soybean stem and root rot agent</name>
    <name type="synonym">Phytophthora megasperma f. sp. glycines</name>
    <dbReference type="NCBI Taxonomy" id="1094619"/>
    <lineage>
        <taxon>Eukaryota</taxon>
        <taxon>Sar</taxon>
        <taxon>Stramenopiles</taxon>
        <taxon>Oomycota</taxon>
        <taxon>Peronosporomycetes</taxon>
        <taxon>Peronosporales</taxon>
        <taxon>Peronosporaceae</taxon>
        <taxon>Phytophthora</taxon>
    </lineage>
</organism>
<dbReference type="GO" id="GO:0000127">
    <property type="term" value="C:transcription factor TFIIIC complex"/>
    <property type="evidence" value="ECO:0007669"/>
    <property type="project" value="InterPro"/>
</dbReference>
<gene>
    <name evidence="1" type="ORF">PHYSODRAFT_483806</name>
</gene>
<dbReference type="AlphaFoldDB" id="G4YWH7"/>
<accession>G4YWH7</accession>
<proteinExistence type="predicted"/>
<dbReference type="InterPro" id="IPR044210">
    <property type="entry name" value="Tfc3-like"/>
</dbReference>
<name>G4YWH7_PHYSP</name>
<dbReference type="GO" id="GO:0006384">
    <property type="term" value="P:transcription initiation at RNA polymerase III promoter"/>
    <property type="evidence" value="ECO:0007669"/>
    <property type="project" value="InterPro"/>
</dbReference>
<evidence type="ECO:0000313" key="2">
    <source>
        <dbReference type="Proteomes" id="UP000002640"/>
    </source>
</evidence>
<reference evidence="1 2" key="1">
    <citation type="journal article" date="2006" name="Science">
        <title>Phytophthora genome sequences uncover evolutionary origins and mechanisms of pathogenesis.</title>
        <authorList>
            <person name="Tyler B.M."/>
            <person name="Tripathy S."/>
            <person name="Zhang X."/>
            <person name="Dehal P."/>
            <person name="Jiang R.H."/>
            <person name="Aerts A."/>
            <person name="Arredondo F.D."/>
            <person name="Baxter L."/>
            <person name="Bensasson D."/>
            <person name="Beynon J.L."/>
            <person name="Chapman J."/>
            <person name="Damasceno C.M."/>
            <person name="Dorrance A.E."/>
            <person name="Dou D."/>
            <person name="Dickerman A.W."/>
            <person name="Dubchak I.L."/>
            <person name="Garbelotto M."/>
            <person name="Gijzen M."/>
            <person name="Gordon S.G."/>
            <person name="Govers F."/>
            <person name="Grunwald N.J."/>
            <person name="Huang W."/>
            <person name="Ivors K.L."/>
            <person name="Jones R.W."/>
            <person name="Kamoun S."/>
            <person name="Krampis K."/>
            <person name="Lamour K.H."/>
            <person name="Lee M.K."/>
            <person name="McDonald W.H."/>
            <person name="Medina M."/>
            <person name="Meijer H.J."/>
            <person name="Nordberg E.K."/>
            <person name="Maclean D.J."/>
            <person name="Ospina-Giraldo M.D."/>
            <person name="Morris P.F."/>
            <person name="Phuntumart V."/>
            <person name="Putnam N.H."/>
            <person name="Rash S."/>
            <person name="Rose J.K."/>
            <person name="Sakihama Y."/>
            <person name="Salamov A.A."/>
            <person name="Savidor A."/>
            <person name="Scheuring C.F."/>
            <person name="Smith B.M."/>
            <person name="Sobral B.W."/>
            <person name="Terry A."/>
            <person name="Torto-Alalibo T.A."/>
            <person name="Win J."/>
            <person name="Xu Z."/>
            <person name="Zhang H."/>
            <person name="Grigoriev I.V."/>
            <person name="Rokhsar D.S."/>
            <person name="Boore J.L."/>
        </authorList>
    </citation>
    <scope>NUCLEOTIDE SEQUENCE [LARGE SCALE GENOMIC DNA]</scope>
    <source>
        <strain evidence="1 2">P6497</strain>
    </source>
</reference>
<keyword evidence="2" id="KW-1185">Reference proteome</keyword>
<dbReference type="PANTHER" id="PTHR15180">
    <property type="entry name" value="GENERAL TRANSCRIPTION FACTOR 3C POLYPEPTIDE 1"/>
    <property type="match status" value="1"/>
</dbReference>